<evidence type="ECO:0000313" key="1">
    <source>
        <dbReference type="EMBL" id="BAL42536.1"/>
    </source>
</evidence>
<dbReference type="RefSeq" id="WP_014677596.1">
    <property type="nucleotide sequence ID" value="NC_017767.1"/>
</dbReference>
<sequence>MGYVTVRGGEKAIEAAEALFRRLHPWPSPSVLRSLEASFPLLLDRIMAEAGLWAPSLAAEALAQTAGDTYEAVLLLRAYRTTLPRLEASPPMGKEDVLLLRRISSAFKGIPGGQVLGPTLDYSLRLLGRRPPVMEVEESSPAPRTYPSVLDWLRRRGLVEEVGEEAPPRPGEPIPDLTLEPLRFPAPRALRLQALARGDTGGLLALAYSGMRSYNAHTHPTVAELGVGFGEVRIPHPLRKGTLVLGRFRLAFAEVVKHGERGYRVGFAASLGWNEVRVISGAMLDLEMDGSTHPARQEEFVLVHTDPVEASGFALHYKLPHYVTFLSNLVVQEPTEEADAEEV</sequence>
<keyword evidence="1" id="KW-0614">Plasmid</keyword>
<dbReference type="EMBL" id="AB677526">
    <property type="protein sequence ID" value="BAL42536.1"/>
    <property type="molecule type" value="Genomic_DNA"/>
</dbReference>
<protein>
    <submittedName>
        <fullName evidence="1">Phosphonate metabolism protein, PhnI</fullName>
    </submittedName>
</protein>
<dbReference type="InterPro" id="IPR008773">
    <property type="entry name" value="PhnI"/>
</dbReference>
<organism evidence="1">
    <name type="scientific">Thermus thermophilus (strain ATCC 27634 / DSM 579 / HB8)</name>
    <dbReference type="NCBI Taxonomy" id="300852"/>
    <lineage>
        <taxon>Bacteria</taxon>
        <taxon>Thermotogati</taxon>
        <taxon>Deinococcota</taxon>
        <taxon>Deinococci</taxon>
        <taxon>Thermales</taxon>
        <taxon>Thermaceae</taxon>
        <taxon>Thermus</taxon>
    </lineage>
</organism>
<name>G9MB74_THET8</name>
<gene>
    <name evidence="1" type="primary">TTHV021</name>
</gene>
<reference evidence="1" key="1">
    <citation type="journal article" date="2012" name="Extremophiles">
        <title>The third plasmid pVV8 from Thermus thermophilus HB8: isolation, characterization, and sequence determination.</title>
        <authorList>
            <person name="Ohtani N."/>
            <person name="Tomita M."/>
            <person name="Itaya M."/>
        </authorList>
    </citation>
    <scope>NUCLEOTIDE SEQUENCE</scope>
    <source>
        <strain evidence="1">HB8</strain>
    </source>
</reference>
<geneLocation type="plasmid" evidence="1">
    <name>pVV8</name>
</geneLocation>
<dbReference type="Pfam" id="PF05861">
    <property type="entry name" value="PhnI"/>
    <property type="match status" value="1"/>
</dbReference>
<accession>G9MB74</accession>
<dbReference type="PIRSF" id="PIRSF007313">
    <property type="entry name" value="PhnI"/>
    <property type="match status" value="1"/>
</dbReference>
<dbReference type="AlphaFoldDB" id="G9MB74"/>
<dbReference type="GO" id="GO:0019634">
    <property type="term" value="P:organic phosphonate metabolic process"/>
    <property type="evidence" value="ECO:0007669"/>
    <property type="project" value="InterPro"/>
</dbReference>
<proteinExistence type="predicted"/>